<organism evidence="4 5">
    <name type="scientific">Pseudidiomarina indica</name>
    <dbReference type="NCBI Taxonomy" id="1159017"/>
    <lineage>
        <taxon>Bacteria</taxon>
        <taxon>Pseudomonadati</taxon>
        <taxon>Pseudomonadota</taxon>
        <taxon>Gammaproteobacteria</taxon>
        <taxon>Alteromonadales</taxon>
        <taxon>Idiomarinaceae</taxon>
        <taxon>Pseudidiomarina</taxon>
    </lineage>
</organism>
<dbReference type="PANTHER" id="PTHR40940">
    <property type="entry name" value="PROTEIN BATD-RELATED"/>
    <property type="match status" value="1"/>
</dbReference>
<name>A0A1G6DN54_9GAMM</name>
<dbReference type="InterPro" id="IPR057699">
    <property type="entry name" value="DUF7939"/>
</dbReference>
<dbReference type="AlphaFoldDB" id="A0A1G6DN54"/>
<evidence type="ECO:0000313" key="5">
    <source>
        <dbReference type="Proteomes" id="UP000199626"/>
    </source>
</evidence>
<evidence type="ECO:0000313" key="4">
    <source>
        <dbReference type="EMBL" id="SDB46546.1"/>
    </source>
</evidence>
<evidence type="ECO:0000256" key="2">
    <source>
        <dbReference type="SAM" id="SignalP"/>
    </source>
</evidence>
<dbReference type="PANTHER" id="PTHR40940:SF1">
    <property type="entry name" value="PROTEIN BATD"/>
    <property type="match status" value="1"/>
</dbReference>
<reference evidence="5" key="1">
    <citation type="submission" date="2016-10" db="EMBL/GenBank/DDBJ databases">
        <authorList>
            <person name="Varghese N."/>
            <person name="Submissions S."/>
        </authorList>
    </citation>
    <scope>NUCLEOTIDE SEQUENCE [LARGE SCALE GENOMIC DNA]</scope>
    <source>
        <strain evidence="5">CGMCC 1.10824</strain>
    </source>
</reference>
<dbReference type="EMBL" id="FMXN01000011">
    <property type="protein sequence ID" value="SDB46546.1"/>
    <property type="molecule type" value="Genomic_DNA"/>
</dbReference>
<feature type="domain" description="DUF7939" evidence="3">
    <location>
        <begin position="476"/>
        <end position="558"/>
    </location>
</feature>
<protein>
    <submittedName>
        <fullName evidence="4">Oxygen tolerance</fullName>
    </submittedName>
</protein>
<keyword evidence="1" id="KW-0472">Membrane</keyword>
<gene>
    <name evidence="4" type="ORF">SAMN02927930_01801</name>
</gene>
<sequence>MVMKLIKFIATIGIALFSLAISAQSPEVIASVDKNPVIQGEPFILTITVDDDVSEATLNIHEQLQDFLVLSTSSSKRTSVINGVTTRSTSFMVHLQAPETVGTFRIPAIKIHDSASNAIELEVIDAQTAEATLEQRPAFIRTILDTEQVYVQQQFKLISRLYLSANLHSGNLTAPTTADADVVQFGADEESYEIINGKRYHVFQRTYLITPQRSGTVTIEGPVFNGQIARDAARSLFSAIANTQPVSAKAPPTQIEVLPRPSNWQGHWLPAELVTLTVEQVEPEAPISVGQPITLTYRLTALGVRPEQLPQFNFFDDLEQVSVYPEAPELGSTVRNGKVIAQRSQTLAVIPRTEGTLTLPGATVPWFNTRLGKMQLAQTDAITIDVGPGSMPLPNLAPNLQPSIDTAADSLPHELDVGVGAKGVSATPTSVLATWLMFLFGGLWVLTLIALVWLWRRTRQTPLSVTQEPNLLGGTSLQEIQQAAKANNAKSCEDALRQWGRNTLTLRMDDLLELADYFQYEPLTSQLEHLQQCRYGESAGPWLEGKALLRALTAALRQQPRSRATQQSLQPLYPQ</sequence>
<dbReference type="Pfam" id="PF25607">
    <property type="entry name" value="DUF7939"/>
    <property type="match status" value="1"/>
</dbReference>
<feature type="signal peptide" evidence="2">
    <location>
        <begin position="1"/>
        <end position="23"/>
    </location>
</feature>
<feature type="chain" id="PRO_5011780777" evidence="2">
    <location>
        <begin position="24"/>
        <end position="575"/>
    </location>
</feature>
<feature type="transmembrane region" description="Helical" evidence="1">
    <location>
        <begin position="432"/>
        <end position="455"/>
    </location>
</feature>
<dbReference type="Proteomes" id="UP000199626">
    <property type="component" value="Unassembled WGS sequence"/>
</dbReference>
<proteinExistence type="predicted"/>
<keyword evidence="2" id="KW-0732">Signal</keyword>
<keyword evidence="5" id="KW-1185">Reference proteome</keyword>
<accession>A0A1G6DN54</accession>
<evidence type="ECO:0000256" key="1">
    <source>
        <dbReference type="SAM" id="Phobius"/>
    </source>
</evidence>
<dbReference type="Pfam" id="PF13584">
    <property type="entry name" value="BatD"/>
    <property type="match status" value="3"/>
</dbReference>
<evidence type="ECO:0000259" key="3">
    <source>
        <dbReference type="Pfam" id="PF25607"/>
    </source>
</evidence>
<keyword evidence="1" id="KW-0812">Transmembrane</keyword>
<dbReference type="InterPro" id="IPR025738">
    <property type="entry name" value="BatD"/>
</dbReference>
<dbReference type="STRING" id="1159017.SAMN02927930_01801"/>
<keyword evidence="1" id="KW-1133">Transmembrane helix</keyword>